<comment type="subcellular location">
    <subcellularLocation>
        <location evidence="4">Cell outer membrane</location>
        <topology evidence="4">Lipid-anchor</topology>
    </subcellularLocation>
</comment>
<feature type="domain" description="Outer membrane protein assembly factor BamE" evidence="5">
    <location>
        <begin position="33"/>
        <end position="103"/>
    </location>
</feature>
<evidence type="ECO:0000259" key="5">
    <source>
        <dbReference type="Pfam" id="PF04355"/>
    </source>
</evidence>
<dbReference type="HAMAP" id="MF_00925">
    <property type="entry name" value="OM_assembly_BamE"/>
    <property type="match status" value="1"/>
</dbReference>
<name>A0ABP9LES6_9GAMM</name>
<keyword evidence="4" id="KW-0449">Lipoprotein</keyword>
<reference evidence="7" key="1">
    <citation type="journal article" date="2019" name="Int. J. Syst. Evol. Microbiol.">
        <title>The Global Catalogue of Microorganisms (GCM) 10K type strain sequencing project: providing services to taxonomists for standard genome sequencing and annotation.</title>
        <authorList>
            <consortium name="The Broad Institute Genomics Platform"/>
            <consortium name="The Broad Institute Genome Sequencing Center for Infectious Disease"/>
            <person name="Wu L."/>
            <person name="Ma J."/>
        </authorList>
    </citation>
    <scope>NUCLEOTIDE SEQUENCE [LARGE SCALE GENOMIC DNA]</scope>
    <source>
        <strain evidence="7">JCM 19212</strain>
    </source>
</reference>
<comment type="function">
    <text evidence="4">Part of the outer membrane protein assembly complex, which is involved in assembly and insertion of beta-barrel proteins into the outer membrane.</text>
</comment>
<keyword evidence="7" id="KW-1185">Reference proteome</keyword>
<comment type="subunit">
    <text evidence="4">Part of the Bam complex.</text>
</comment>
<dbReference type="InterPro" id="IPR007450">
    <property type="entry name" value="BamE_dom"/>
</dbReference>
<keyword evidence="1 4" id="KW-0732">Signal</keyword>
<dbReference type="Pfam" id="PF04355">
    <property type="entry name" value="BamE"/>
    <property type="match status" value="1"/>
</dbReference>
<organism evidence="6 7">
    <name type="scientific">Lysobacter panacisoli</name>
    <dbReference type="NCBI Taxonomy" id="1255263"/>
    <lineage>
        <taxon>Bacteria</taxon>
        <taxon>Pseudomonadati</taxon>
        <taxon>Pseudomonadota</taxon>
        <taxon>Gammaproteobacteria</taxon>
        <taxon>Lysobacterales</taxon>
        <taxon>Lysobacteraceae</taxon>
        <taxon>Lysobacter</taxon>
    </lineage>
</organism>
<keyword evidence="3 4" id="KW-0998">Cell outer membrane</keyword>
<accession>A0ABP9LES6</accession>
<comment type="similarity">
    <text evidence="4">Belongs to the BamE family.</text>
</comment>
<dbReference type="InterPro" id="IPR026592">
    <property type="entry name" value="BamE"/>
</dbReference>
<evidence type="ECO:0000256" key="4">
    <source>
        <dbReference type="HAMAP-Rule" id="MF_00925"/>
    </source>
</evidence>
<dbReference type="PANTHER" id="PTHR37482">
    <property type="entry name" value="OUTER MEMBRANE PROTEIN ASSEMBLY FACTOR BAME"/>
    <property type="match status" value="1"/>
</dbReference>
<comment type="caution">
    <text evidence="6">The sequence shown here is derived from an EMBL/GenBank/DDBJ whole genome shotgun (WGS) entry which is preliminary data.</text>
</comment>
<sequence>MPKHTMHKLLLVLSIAMLTGGCGILYKQPIYQGNLLEKANVDQLQTGMSKQQVTLLLGSPSIEDPFHHDRWDYTATQRTDRLGRTEKKNLTLWFENDALAKWEGDYFPEQDEQLAKQTVKQFGRNLPKEKDKKPRRR</sequence>
<evidence type="ECO:0000256" key="3">
    <source>
        <dbReference type="ARBA" id="ARBA00023237"/>
    </source>
</evidence>
<evidence type="ECO:0000256" key="1">
    <source>
        <dbReference type="ARBA" id="ARBA00022729"/>
    </source>
</evidence>
<dbReference type="Gene3D" id="3.30.1450.10">
    <property type="match status" value="1"/>
</dbReference>
<evidence type="ECO:0000256" key="2">
    <source>
        <dbReference type="ARBA" id="ARBA00023136"/>
    </source>
</evidence>
<dbReference type="Proteomes" id="UP001501083">
    <property type="component" value="Unassembled WGS sequence"/>
</dbReference>
<proteinExistence type="inferred from homology"/>
<protein>
    <recommendedName>
        <fullName evidence="4">Outer membrane protein assembly factor BamE</fullName>
    </recommendedName>
</protein>
<dbReference type="PROSITE" id="PS51257">
    <property type="entry name" value="PROKAR_LIPOPROTEIN"/>
    <property type="match status" value="1"/>
</dbReference>
<dbReference type="EMBL" id="BAABKY010000002">
    <property type="protein sequence ID" value="GAA5074526.1"/>
    <property type="molecule type" value="Genomic_DNA"/>
</dbReference>
<keyword evidence="4" id="KW-0564">Palmitate</keyword>
<gene>
    <name evidence="6" type="primary">bamE_2</name>
    <name evidence="4" type="synonym">bamE</name>
    <name evidence="6" type="ORF">GCM10025759_17010</name>
</gene>
<dbReference type="PANTHER" id="PTHR37482:SF1">
    <property type="entry name" value="OUTER MEMBRANE PROTEIN ASSEMBLY FACTOR BAME"/>
    <property type="match status" value="1"/>
</dbReference>
<evidence type="ECO:0000313" key="7">
    <source>
        <dbReference type="Proteomes" id="UP001501083"/>
    </source>
</evidence>
<keyword evidence="2 4" id="KW-0472">Membrane</keyword>
<evidence type="ECO:0000313" key="6">
    <source>
        <dbReference type="EMBL" id="GAA5074526.1"/>
    </source>
</evidence>
<dbReference type="InterPro" id="IPR037873">
    <property type="entry name" value="BamE-like"/>
</dbReference>